<feature type="region of interest" description="Disordered" evidence="1">
    <location>
        <begin position="60"/>
        <end position="114"/>
    </location>
</feature>
<dbReference type="GeneID" id="63759723"/>
<feature type="compositionally biased region" description="Basic and acidic residues" evidence="1">
    <location>
        <begin position="310"/>
        <end position="328"/>
    </location>
</feature>
<feature type="compositionally biased region" description="Basic and acidic residues" evidence="1">
    <location>
        <begin position="459"/>
        <end position="472"/>
    </location>
</feature>
<feature type="compositionally biased region" description="Acidic residues" evidence="1">
    <location>
        <begin position="329"/>
        <end position="338"/>
    </location>
</feature>
<feature type="region of interest" description="Disordered" evidence="1">
    <location>
        <begin position="576"/>
        <end position="824"/>
    </location>
</feature>
<name>A0A1L9TWW2_9EURO</name>
<feature type="region of interest" description="Disordered" evidence="1">
    <location>
        <begin position="403"/>
        <end position="472"/>
    </location>
</feature>
<feature type="compositionally biased region" description="Polar residues" evidence="1">
    <location>
        <begin position="60"/>
        <end position="73"/>
    </location>
</feature>
<reference evidence="3" key="1">
    <citation type="journal article" date="2017" name="Genome Biol.">
        <title>Comparative genomics reveals high biological diversity and specific adaptations in the industrially and medically important fungal genus Aspergillus.</title>
        <authorList>
            <person name="de Vries R.P."/>
            <person name="Riley R."/>
            <person name="Wiebenga A."/>
            <person name="Aguilar-Osorio G."/>
            <person name="Amillis S."/>
            <person name="Uchima C.A."/>
            <person name="Anderluh G."/>
            <person name="Asadollahi M."/>
            <person name="Askin M."/>
            <person name="Barry K."/>
            <person name="Battaglia E."/>
            <person name="Bayram O."/>
            <person name="Benocci T."/>
            <person name="Braus-Stromeyer S.A."/>
            <person name="Caldana C."/>
            <person name="Canovas D."/>
            <person name="Cerqueira G.C."/>
            <person name="Chen F."/>
            <person name="Chen W."/>
            <person name="Choi C."/>
            <person name="Clum A."/>
            <person name="Dos Santos R.A."/>
            <person name="Damasio A.R."/>
            <person name="Diallinas G."/>
            <person name="Emri T."/>
            <person name="Fekete E."/>
            <person name="Flipphi M."/>
            <person name="Freyberg S."/>
            <person name="Gallo A."/>
            <person name="Gournas C."/>
            <person name="Habgood R."/>
            <person name="Hainaut M."/>
            <person name="Harispe M.L."/>
            <person name="Henrissat B."/>
            <person name="Hilden K.S."/>
            <person name="Hope R."/>
            <person name="Hossain A."/>
            <person name="Karabika E."/>
            <person name="Karaffa L."/>
            <person name="Karanyi Z."/>
            <person name="Krasevec N."/>
            <person name="Kuo A."/>
            <person name="Kusch H."/>
            <person name="LaButti K."/>
            <person name="Lagendijk E.L."/>
            <person name="Lapidus A."/>
            <person name="Levasseur A."/>
            <person name="Lindquist E."/>
            <person name="Lipzen A."/>
            <person name="Logrieco A.F."/>
            <person name="MacCabe A."/>
            <person name="Maekelae M.R."/>
            <person name="Malavazi I."/>
            <person name="Melin P."/>
            <person name="Meyer V."/>
            <person name="Mielnichuk N."/>
            <person name="Miskei M."/>
            <person name="Molnar A.P."/>
            <person name="Mule G."/>
            <person name="Ngan C.Y."/>
            <person name="Orejas M."/>
            <person name="Orosz E."/>
            <person name="Ouedraogo J.P."/>
            <person name="Overkamp K.M."/>
            <person name="Park H.-S."/>
            <person name="Perrone G."/>
            <person name="Piumi F."/>
            <person name="Punt P.J."/>
            <person name="Ram A.F."/>
            <person name="Ramon A."/>
            <person name="Rauscher S."/>
            <person name="Record E."/>
            <person name="Riano-Pachon D.M."/>
            <person name="Robert V."/>
            <person name="Roehrig J."/>
            <person name="Ruller R."/>
            <person name="Salamov A."/>
            <person name="Salih N.S."/>
            <person name="Samson R.A."/>
            <person name="Sandor E."/>
            <person name="Sanguinetti M."/>
            <person name="Schuetze T."/>
            <person name="Sepcic K."/>
            <person name="Shelest E."/>
            <person name="Sherlock G."/>
            <person name="Sophianopoulou V."/>
            <person name="Squina F.M."/>
            <person name="Sun H."/>
            <person name="Susca A."/>
            <person name="Todd R.B."/>
            <person name="Tsang A."/>
            <person name="Unkles S.E."/>
            <person name="van de Wiele N."/>
            <person name="van Rossen-Uffink D."/>
            <person name="Oliveira J.V."/>
            <person name="Vesth T.C."/>
            <person name="Visser J."/>
            <person name="Yu J.-H."/>
            <person name="Zhou M."/>
            <person name="Andersen M.R."/>
            <person name="Archer D.B."/>
            <person name="Baker S.E."/>
            <person name="Benoit I."/>
            <person name="Brakhage A.A."/>
            <person name="Braus G.H."/>
            <person name="Fischer R."/>
            <person name="Frisvad J.C."/>
            <person name="Goldman G.H."/>
            <person name="Houbraken J."/>
            <person name="Oakley B."/>
            <person name="Pocsi I."/>
            <person name="Scazzocchio C."/>
            <person name="Seiboth B."/>
            <person name="vanKuyk P.A."/>
            <person name="Wortman J."/>
            <person name="Dyer P.S."/>
            <person name="Grigoriev I.V."/>
        </authorList>
    </citation>
    <scope>NUCLEOTIDE SEQUENCE [LARGE SCALE GENOMIC DNA]</scope>
    <source>
        <strain evidence="3">CBS 593.65</strain>
    </source>
</reference>
<keyword evidence="3" id="KW-1185">Reference proteome</keyword>
<organism evidence="2 3">
    <name type="scientific">Aspergillus sydowii CBS 593.65</name>
    <dbReference type="NCBI Taxonomy" id="1036612"/>
    <lineage>
        <taxon>Eukaryota</taxon>
        <taxon>Fungi</taxon>
        <taxon>Dikarya</taxon>
        <taxon>Ascomycota</taxon>
        <taxon>Pezizomycotina</taxon>
        <taxon>Eurotiomycetes</taxon>
        <taxon>Eurotiomycetidae</taxon>
        <taxon>Eurotiales</taxon>
        <taxon>Aspergillaceae</taxon>
        <taxon>Aspergillus</taxon>
        <taxon>Aspergillus subgen. Nidulantes</taxon>
    </lineage>
</organism>
<dbReference type="RefSeq" id="XP_040707664.1">
    <property type="nucleotide sequence ID" value="XM_040843650.1"/>
</dbReference>
<evidence type="ECO:0008006" key="4">
    <source>
        <dbReference type="Google" id="ProtNLM"/>
    </source>
</evidence>
<feature type="compositionally biased region" description="Basic and acidic residues" evidence="1">
    <location>
        <begin position="783"/>
        <end position="800"/>
    </location>
</feature>
<gene>
    <name evidence="2" type="ORF">ASPSYDRAFT_191721</name>
</gene>
<evidence type="ECO:0000256" key="1">
    <source>
        <dbReference type="SAM" id="MobiDB-lite"/>
    </source>
</evidence>
<dbReference type="EMBL" id="KV878582">
    <property type="protein sequence ID" value="OJJ63858.1"/>
    <property type="molecule type" value="Genomic_DNA"/>
</dbReference>
<evidence type="ECO:0000313" key="2">
    <source>
        <dbReference type="EMBL" id="OJJ63858.1"/>
    </source>
</evidence>
<protein>
    <recommendedName>
        <fullName evidence="4">Flavoprotein oxygenase</fullName>
    </recommendedName>
</protein>
<feature type="region of interest" description="Disordered" evidence="1">
    <location>
        <begin position="174"/>
        <end position="194"/>
    </location>
</feature>
<accession>A0A1L9TWW2</accession>
<dbReference type="STRING" id="1036612.A0A1L9TWW2"/>
<dbReference type="VEuPathDB" id="FungiDB:ASPSYDRAFT_191721"/>
<dbReference type="AlphaFoldDB" id="A0A1L9TWW2"/>
<dbReference type="Proteomes" id="UP000184356">
    <property type="component" value="Unassembled WGS sequence"/>
</dbReference>
<evidence type="ECO:0000313" key="3">
    <source>
        <dbReference type="Proteomes" id="UP000184356"/>
    </source>
</evidence>
<sequence>MGGQGDTQDMMDFKREIAECDTDIPLNDTNTTVLREPAISQKLLKNGDHASLDETMHATAQDSGYNSSGSSAHHSPAETLSGGRDDGEPIRTRSRTSSRTSISSIPASVLTNLPDGMKPMNLQDTQDSVYQPWDYHGPRAVHTIRQREGTFRKPSSVRAMQMHTEDEADYEYHLTPPKRRGSQRTSDFSIRSAGSSPFKRSPFYSPTAAAGKPKIKKEYPLVLLHCTLLSPSLPVAGLVAHPDRKKILSEVLPSVYWKRWKLLEEKIGSGILRDRGVLISHPEDMYDLLEERLLESLELQVPRLDHGHFLGRDETESDREDRLAKEDSSTEDEGDECPDCGGRVLRHNTTRKWEVKVFAANGMMRAGAWAAAWKEMEKVDVEVSVWLPSHVRAELEERVAEDSSHIDNGFGQPLLQEPGNIISGPPNLTLTPAPQKAGSGSHATQHRDRSPSPVTTRHRPQDNKTCESNARKPSEEIDLQTLLVNYIRVLANDRRNIAIVFLSVLVVFVAINSRSATVVPDLRPFPENILEFTASSVVPLQEPETQPWSERTDSRTLSVTVPDSTVVVAPSAEPVTFSSLDDFSDPPVNRLISEPDESQQPTPNEVFVESADIVSEEGQQEPSSENNPEKLPQTASDTVPIDSVNALPDMEEQERFREDAPEESQPAAADNLPAENAQFDSEKGEQQSSDDEPLELPPTVSDTASVGGVEIASVEPEQLSQASENEPKEPLPTMAGPPSSDGFDAFSEAKEVLQAKETVSTEEARSSTVSVDDSSIDPPLSLDEQHNKHEQGDKTQHNEQLEQYEPSASNEQNKQNEANEIYDM</sequence>
<feature type="compositionally biased region" description="Polar residues" evidence="1">
    <location>
        <begin position="806"/>
        <end position="818"/>
    </location>
</feature>
<dbReference type="OrthoDB" id="5369448at2759"/>
<proteinExistence type="predicted"/>
<feature type="region of interest" description="Disordered" evidence="1">
    <location>
        <begin position="310"/>
        <end position="338"/>
    </location>
</feature>
<feature type="compositionally biased region" description="Low complexity" evidence="1">
    <location>
        <begin position="766"/>
        <end position="782"/>
    </location>
</feature>
<feature type="compositionally biased region" description="Low complexity" evidence="1">
    <location>
        <begin position="95"/>
        <end position="105"/>
    </location>
</feature>
<feature type="compositionally biased region" description="Polar residues" evidence="1">
    <location>
        <begin position="183"/>
        <end position="194"/>
    </location>
</feature>